<evidence type="ECO:0000256" key="3">
    <source>
        <dbReference type="ARBA" id="ARBA00022723"/>
    </source>
</evidence>
<dbReference type="FunFam" id="3.30.160.60:FF:000045">
    <property type="entry name" value="ZFP69 zinc finger protein B"/>
    <property type="match status" value="1"/>
</dbReference>
<dbReference type="Pfam" id="PF00096">
    <property type="entry name" value="zf-C2H2"/>
    <property type="match status" value="6"/>
</dbReference>
<dbReference type="FunFam" id="3.30.160.60:FF:000508">
    <property type="entry name" value="Myeloid zinc finger 1"/>
    <property type="match status" value="1"/>
</dbReference>
<dbReference type="PROSITE" id="PS00028">
    <property type="entry name" value="ZINC_FINGER_C2H2_1"/>
    <property type="match status" value="8"/>
</dbReference>
<feature type="binding site" evidence="12">
    <location>
        <position position="12"/>
    </location>
    <ligand>
        <name>Zn(2+)</name>
        <dbReference type="ChEBI" id="CHEBI:29105"/>
    </ligand>
</feature>
<reference evidence="16" key="1">
    <citation type="submission" date="2020-01" db="EMBL/GenBank/DDBJ databases">
        <title>Draft genome sequence of the Termite Coptotermes fromosanus.</title>
        <authorList>
            <person name="Itakura S."/>
            <person name="Yosikawa Y."/>
            <person name="Umezawa K."/>
        </authorList>
    </citation>
    <scope>NUCLEOTIDE SEQUENCE [LARGE SCALE GENOMIC DNA]</scope>
</reference>
<keyword evidence="9" id="KW-0804">Transcription</keyword>
<dbReference type="FunFam" id="3.30.160.60:FF:000690">
    <property type="entry name" value="Zinc finger protein 354C"/>
    <property type="match status" value="1"/>
</dbReference>
<dbReference type="OrthoDB" id="6077919at2759"/>
<dbReference type="PROSITE" id="PS50157">
    <property type="entry name" value="ZINC_FINGER_C2H2_2"/>
    <property type="match status" value="8"/>
</dbReference>
<evidence type="ECO:0000256" key="6">
    <source>
        <dbReference type="ARBA" id="ARBA00022833"/>
    </source>
</evidence>
<dbReference type="GO" id="GO:0042802">
    <property type="term" value="F:identical protein binding"/>
    <property type="evidence" value="ECO:0007669"/>
    <property type="project" value="UniProtKB-ARBA"/>
</dbReference>
<dbReference type="Pfam" id="PF07776">
    <property type="entry name" value="zf-AD"/>
    <property type="match status" value="1"/>
</dbReference>
<keyword evidence="4" id="KW-0677">Repeat</keyword>
<dbReference type="InterPro" id="IPR012934">
    <property type="entry name" value="Znf_AD"/>
</dbReference>
<dbReference type="Proteomes" id="UP000502823">
    <property type="component" value="Unassembled WGS sequence"/>
</dbReference>
<feature type="binding site" evidence="12">
    <location>
        <position position="63"/>
    </location>
    <ligand>
        <name>Zn(2+)</name>
        <dbReference type="ChEBI" id="CHEBI:29105"/>
    </ligand>
</feature>
<dbReference type="SMART" id="SM00868">
    <property type="entry name" value="zf-AD"/>
    <property type="match status" value="1"/>
</dbReference>
<dbReference type="FunFam" id="3.30.160.60:FF:002343">
    <property type="entry name" value="Zinc finger protein 33A"/>
    <property type="match status" value="1"/>
</dbReference>
<feature type="domain" description="C2H2-type" evidence="13">
    <location>
        <begin position="369"/>
        <end position="396"/>
    </location>
</feature>
<dbReference type="GO" id="GO:0005634">
    <property type="term" value="C:nucleus"/>
    <property type="evidence" value="ECO:0007669"/>
    <property type="project" value="UniProtKB-SubCell"/>
</dbReference>
<protein>
    <recommendedName>
        <fullName evidence="17">Protein krueppel</fullName>
    </recommendedName>
</protein>
<feature type="domain" description="ZAD" evidence="14">
    <location>
        <begin position="7"/>
        <end position="87"/>
    </location>
</feature>
<evidence type="ECO:0000256" key="7">
    <source>
        <dbReference type="ARBA" id="ARBA00023015"/>
    </source>
</evidence>
<evidence type="ECO:0000256" key="8">
    <source>
        <dbReference type="ARBA" id="ARBA00023125"/>
    </source>
</evidence>
<evidence type="ECO:0000313" key="16">
    <source>
        <dbReference type="Proteomes" id="UP000502823"/>
    </source>
</evidence>
<dbReference type="InParanoid" id="A0A6L2PEC6"/>
<dbReference type="Gene3D" id="3.40.1800.20">
    <property type="match status" value="1"/>
</dbReference>
<feature type="domain" description="C2H2-type" evidence="13">
    <location>
        <begin position="341"/>
        <end position="368"/>
    </location>
</feature>
<dbReference type="PANTHER" id="PTHR16515:SF49">
    <property type="entry name" value="GASTRULA ZINC FINGER PROTEIN XLCGF49.1-LIKE-RELATED"/>
    <property type="match status" value="1"/>
</dbReference>
<evidence type="ECO:0000256" key="10">
    <source>
        <dbReference type="ARBA" id="ARBA00023242"/>
    </source>
</evidence>
<evidence type="ECO:0000259" key="14">
    <source>
        <dbReference type="PROSITE" id="PS51915"/>
    </source>
</evidence>
<dbReference type="InterPro" id="IPR050331">
    <property type="entry name" value="Zinc_finger"/>
</dbReference>
<dbReference type="PANTHER" id="PTHR16515">
    <property type="entry name" value="PR DOMAIN ZINC FINGER PROTEIN"/>
    <property type="match status" value="1"/>
</dbReference>
<feature type="domain" description="C2H2-type" evidence="13">
    <location>
        <begin position="416"/>
        <end position="443"/>
    </location>
</feature>
<feature type="domain" description="C2H2-type" evidence="13">
    <location>
        <begin position="271"/>
        <end position="298"/>
    </location>
</feature>
<feature type="domain" description="C2H2-type" evidence="13">
    <location>
        <begin position="444"/>
        <end position="467"/>
    </location>
</feature>
<comment type="similarity">
    <text evidence="2">Belongs to the krueppel C2H2-type zinc-finger protein family.</text>
</comment>
<keyword evidence="5 11" id="KW-0863">Zinc-finger</keyword>
<dbReference type="GO" id="GO:0000785">
    <property type="term" value="C:chromatin"/>
    <property type="evidence" value="ECO:0007669"/>
    <property type="project" value="UniProtKB-ARBA"/>
</dbReference>
<evidence type="ECO:0000259" key="13">
    <source>
        <dbReference type="PROSITE" id="PS50157"/>
    </source>
</evidence>
<keyword evidence="7" id="KW-0805">Transcription regulation</keyword>
<keyword evidence="10" id="KW-0539">Nucleus</keyword>
<dbReference type="GO" id="GO:0008270">
    <property type="term" value="F:zinc ion binding"/>
    <property type="evidence" value="ECO:0007669"/>
    <property type="project" value="UniProtKB-UniRule"/>
</dbReference>
<dbReference type="SMART" id="SM00355">
    <property type="entry name" value="ZnF_C2H2"/>
    <property type="match status" value="8"/>
</dbReference>
<evidence type="ECO:0000256" key="9">
    <source>
        <dbReference type="ARBA" id="ARBA00023163"/>
    </source>
</evidence>
<accession>A0A6L2PEC6</accession>
<evidence type="ECO:0000256" key="1">
    <source>
        <dbReference type="ARBA" id="ARBA00004123"/>
    </source>
</evidence>
<feature type="binding site" evidence="12">
    <location>
        <position position="60"/>
    </location>
    <ligand>
        <name>Zn(2+)</name>
        <dbReference type="ChEBI" id="CHEBI:29105"/>
    </ligand>
</feature>
<dbReference type="PROSITE" id="PS51915">
    <property type="entry name" value="ZAD"/>
    <property type="match status" value="1"/>
</dbReference>
<dbReference type="GO" id="GO:0003677">
    <property type="term" value="F:DNA binding"/>
    <property type="evidence" value="ECO:0007669"/>
    <property type="project" value="UniProtKB-KW"/>
</dbReference>
<sequence length="545" mass="62026">MVLDFSNICRLCLINGQNEEMSSLFTEDQEEGDASLSGKVVALTSIEKMCPDDGLPAQVCQKCVQKVISSYEFKLLCERSDTKLRDCIGNSINIHTSQLPGELRVKQEKCLDEWASTNEFCASNANIHCNSADSVPSQGGIYTPCVEAAQLDSVTMPAVPCTSITTQLSTSDKDTDSACFNQKAFGMKAEAMEVAEVVRDKNESNYVSDKDNHVSILDEEVGLEEENRHSDGLKPLMYVDVKDSVTQQIMPVSNNVHKNVHIRSLNPSAKYTCSFCKKPFLNKAHLTQHLLTHTGERPFVCHFCGVAFARYSNLTRHSLRHTRNECRELNKVKHKIDVAAFECAICLKIFKRKPYLVEHLMSHTGEKPFKCEVCGVNFRRHSNLIRHIKSHNENDYVTGQHLRRGRRRSENSKTQYVCDVCSKTFRVSSHLKTHMMTHTGEKPFMCDMCGQFFARRTNMVRHARLHTEGSYRPGEIPRRGRRRNSLPFECHVCSKPFQHMSRWREHLMSHTGEKPHMCDVCGKFFARHTNLIRHSKVHIGVITTA</sequence>
<gene>
    <name evidence="15" type="ORF">Cfor_12648</name>
</gene>
<evidence type="ECO:0008006" key="17">
    <source>
        <dbReference type="Google" id="ProtNLM"/>
    </source>
</evidence>
<keyword evidence="6 12" id="KW-0862">Zinc</keyword>
<evidence type="ECO:0000313" key="15">
    <source>
        <dbReference type="EMBL" id="GFG28457.1"/>
    </source>
</evidence>
<dbReference type="GO" id="GO:0006355">
    <property type="term" value="P:regulation of DNA-templated transcription"/>
    <property type="evidence" value="ECO:0007669"/>
    <property type="project" value="UniProtKB-ARBA"/>
</dbReference>
<proteinExistence type="inferred from homology"/>
<dbReference type="InterPro" id="IPR013087">
    <property type="entry name" value="Znf_C2H2_type"/>
</dbReference>
<dbReference type="FunFam" id="3.30.160.60:FF:001498">
    <property type="entry name" value="Zinc finger protein 404"/>
    <property type="match status" value="1"/>
</dbReference>
<name>A0A6L2PEC6_COPFO</name>
<dbReference type="GO" id="GO:0003682">
    <property type="term" value="F:chromatin binding"/>
    <property type="evidence" value="ECO:0007669"/>
    <property type="project" value="UniProtKB-ARBA"/>
</dbReference>
<dbReference type="GO" id="GO:0040029">
    <property type="term" value="P:epigenetic regulation of gene expression"/>
    <property type="evidence" value="ECO:0007669"/>
    <property type="project" value="UniProtKB-ARBA"/>
</dbReference>
<dbReference type="AlphaFoldDB" id="A0A6L2PEC6"/>
<dbReference type="FunFam" id="3.30.160.60:FF:001840">
    <property type="entry name" value="Paternally-expressed gene 3 protein"/>
    <property type="match status" value="1"/>
</dbReference>
<keyword evidence="8" id="KW-0238">DNA-binding</keyword>
<comment type="subcellular location">
    <subcellularLocation>
        <location evidence="1">Nucleus</location>
    </subcellularLocation>
</comment>
<evidence type="ECO:0000256" key="11">
    <source>
        <dbReference type="PROSITE-ProRule" id="PRU00042"/>
    </source>
</evidence>
<feature type="binding site" evidence="12">
    <location>
        <position position="9"/>
    </location>
    <ligand>
        <name>Zn(2+)</name>
        <dbReference type="ChEBI" id="CHEBI:29105"/>
    </ligand>
</feature>
<feature type="domain" description="C2H2-type" evidence="13">
    <location>
        <begin position="299"/>
        <end position="326"/>
    </location>
</feature>
<comment type="caution">
    <text evidence="15">The sequence shown here is derived from an EMBL/GenBank/DDBJ whole genome shotgun (WGS) entry which is preliminary data.</text>
</comment>
<organism evidence="15 16">
    <name type="scientific">Coptotermes formosanus</name>
    <name type="common">Formosan subterranean termite</name>
    <dbReference type="NCBI Taxonomy" id="36987"/>
    <lineage>
        <taxon>Eukaryota</taxon>
        <taxon>Metazoa</taxon>
        <taxon>Ecdysozoa</taxon>
        <taxon>Arthropoda</taxon>
        <taxon>Hexapoda</taxon>
        <taxon>Insecta</taxon>
        <taxon>Pterygota</taxon>
        <taxon>Neoptera</taxon>
        <taxon>Polyneoptera</taxon>
        <taxon>Dictyoptera</taxon>
        <taxon>Blattodea</taxon>
        <taxon>Blattoidea</taxon>
        <taxon>Termitoidae</taxon>
        <taxon>Rhinotermitidae</taxon>
        <taxon>Coptotermes</taxon>
    </lineage>
</organism>
<dbReference type="InterPro" id="IPR036236">
    <property type="entry name" value="Znf_C2H2_sf"/>
</dbReference>
<dbReference type="EMBL" id="BLKM01000068">
    <property type="protein sequence ID" value="GFG28457.1"/>
    <property type="molecule type" value="Genomic_DNA"/>
</dbReference>
<dbReference type="SUPFAM" id="SSF57667">
    <property type="entry name" value="beta-beta-alpha zinc fingers"/>
    <property type="match status" value="4"/>
</dbReference>
<keyword evidence="16" id="KW-1185">Reference proteome</keyword>
<dbReference type="SUPFAM" id="SSF57716">
    <property type="entry name" value="Glucocorticoid receptor-like (DNA-binding domain)"/>
    <property type="match status" value="1"/>
</dbReference>
<evidence type="ECO:0000256" key="12">
    <source>
        <dbReference type="PROSITE-ProRule" id="PRU01263"/>
    </source>
</evidence>
<evidence type="ECO:0000256" key="5">
    <source>
        <dbReference type="ARBA" id="ARBA00022771"/>
    </source>
</evidence>
<evidence type="ECO:0000256" key="2">
    <source>
        <dbReference type="ARBA" id="ARBA00006991"/>
    </source>
</evidence>
<dbReference type="Gene3D" id="3.30.160.60">
    <property type="entry name" value="Classic Zinc Finger"/>
    <property type="match status" value="8"/>
</dbReference>
<keyword evidence="3 12" id="KW-0479">Metal-binding</keyword>
<feature type="domain" description="C2H2-type" evidence="13">
    <location>
        <begin position="516"/>
        <end position="540"/>
    </location>
</feature>
<feature type="domain" description="C2H2-type" evidence="13">
    <location>
        <begin position="488"/>
        <end position="515"/>
    </location>
</feature>
<evidence type="ECO:0000256" key="4">
    <source>
        <dbReference type="ARBA" id="ARBA00022737"/>
    </source>
</evidence>